<evidence type="ECO:0000313" key="2">
    <source>
        <dbReference type="EMBL" id="KAG8191122.1"/>
    </source>
</evidence>
<reference evidence="2 3" key="1">
    <citation type="journal article" date="2022" name="Nat. Ecol. Evol.">
        <title>A masculinizing supergene underlies an exaggerated male reproductive morph in a spider.</title>
        <authorList>
            <person name="Hendrickx F."/>
            <person name="De Corte Z."/>
            <person name="Sonet G."/>
            <person name="Van Belleghem S.M."/>
            <person name="Kostlbacher S."/>
            <person name="Vangestel C."/>
        </authorList>
    </citation>
    <scope>NUCLEOTIDE SEQUENCE [LARGE SCALE GENOMIC DNA]</scope>
    <source>
        <strain evidence="2">W744_W776</strain>
    </source>
</reference>
<proteinExistence type="predicted"/>
<keyword evidence="1" id="KW-0472">Membrane</keyword>
<evidence type="ECO:0000256" key="1">
    <source>
        <dbReference type="SAM" id="Phobius"/>
    </source>
</evidence>
<name>A0AAV6V3Y7_9ARAC</name>
<keyword evidence="3" id="KW-1185">Reference proteome</keyword>
<gene>
    <name evidence="2" type="ORF">JTE90_010046</name>
</gene>
<feature type="transmembrane region" description="Helical" evidence="1">
    <location>
        <begin position="12"/>
        <end position="32"/>
    </location>
</feature>
<evidence type="ECO:0000313" key="3">
    <source>
        <dbReference type="Proteomes" id="UP000827092"/>
    </source>
</evidence>
<dbReference type="Proteomes" id="UP000827092">
    <property type="component" value="Unassembled WGS sequence"/>
</dbReference>
<dbReference type="AlphaFoldDB" id="A0AAV6V3Y7"/>
<sequence>MLCLTNENKRCFYSVFYIGCSGRFGPSFLLGLRIGMVNQGKRLAVCKRVKTNIDNTGVRTIRMARVKKKPRDSFTSGIVGDINIAGTDGSLTTCFVLGVVWLVFVLKLL</sequence>
<keyword evidence="1" id="KW-1133">Transmembrane helix</keyword>
<comment type="caution">
    <text evidence="2">The sequence shown here is derived from an EMBL/GenBank/DDBJ whole genome shotgun (WGS) entry which is preliminary data.</text>
</comment>
<organism evidence="2 3">
    <name type="scientific">Oedothorax gibbosus</name>
    <dbReference type="NCBI Taxonomy" id="931172"/>
    <lineage>
        <taxon>Eukaryota</taxon>
        <taxon>Metazoa</taxon>
        <taxon>Ecdysozoa</taxon>
        <taxon>Arthropoda</taxon>
        <taxon>Chelicerata</taxon>
        <taxon>Arachnida</taxon>
        <taxon>Araneae</taxon>
        <taxon>Araneomorphae</taxon>
        <taxon>Entelegynae</taxon>
        <taxon>Araneoidea</taxon>
        <taxon>Linyphiidae</taxon>
        <taxon>Erigoninae</taxon>
        <taxon>Oedothorax</taxon>
    </lineage>
</organism>
<accession>A0AAV6V3Y7</accession>
<dbReference type="EMBL" id="JAFNEN010000166">
    <property type="protein sequence ID" value="KAG8191122.1"/>
    <property type="molecule type" value="Genomic_DNA"/>
</dbReference>
<protein>
    <submittedName>
        <fullName evidence="2">Uncharacterized protein</fullName>
    </submittedName>
</protein>
<keyword evidence="1" id="KW-0812">Transmembrane</keyword>